<accession>A0A1B9IUY1</accession>
<proteinExistence type="predicted"/>
<dbReference type="EMBL" id="KI669461">
    <property type="protein sequence ID" value="OCF59327.1"/>
    <property type="molecule type" value="Genomic_DNA"/>
</dbReference>
<reference evidence="2 3" key="1">
    <citation type="submission" date="2013-07" db="EMBL/GenBank/DDBJ databases">
        <title>The Genome Sequence of Kwoniella mangroviensis CBS10435.</title>
        <authorList>
            <consortium name="The Broad Institute Genome Sequencing Platform"/>
            <person name="Cuomo C."/>
            <person name="Litvintseva A."/>
            <person name="Chen Y."/>
            <person name="Heitman J."/>
            <person name="Sun S."/>
            <person name="Springer D."/>
            <person name="Dromer F."/>
            <person name="Young S.K."/>
            <person name="Zeng Q."/>
            <person name="Gargeya S."/>
            <person name="Fitzgerald M."/>
            <person name="Abouelleil A."/>
            <person name="Alvarado L."/>
            <person name="Berlin A.M."/>
            <person name="Chapman S.B."/>
            <person name="Dewar J."/>
            <person name="Goldberg J."/>
            <person name="Griggs A."/>
            <person name="Gujja S."/>
            <person name="Hansen M."/>
            <person name="Howarth C."/>
            <person name="Imamovic A."/>
            <person name="Larimer J."/>
            <person name="McCowan C."/>
            <person name="Murphy C."/>
            <person name="Pearson M."/>
            <person name="Priest M."/>
            <person name="Roberts A."/>
            <person name="Saif S."/>
            <person name="Shea T."/>
            <person name="Sykes S."/>
            <person name="Wortman J."/>
            <person name="Nusbaum C."/>
            <person name="Birren B."/>
        </authorList>
    </citation>
    <scope>NUCLEOTIDE SEQUENCE [LARGE SCALE GENOMIC DNA]</scope>
    <source>
        <strain evidence="2 3">CBS 10435</strain>
    </source>
</reference>
<evidence type="ECO:0000313" key="3">
    <source>
        <dbReference type="Proteomes" id="UP000092583"/>
    </source>
</evidence>
<protein>
    <submittedName>
        <fullName evidence="2">Uncharacterized protein</fullName>
    </submittedName>
</protein>
<reference evidence="3" key="2">
    <citation type="submission" date="2013-12" db="EMBL/GenBank/DDBJ databases">
        <title>Evolution of pathogenesis and genome organization in the Tremellales.</title>
        <authorList>
            <person name="Cuomo C."/>
            <person name="Litvintseva A."/>
            <person name="Heitman J."/>
            <person name="Chen Y."/>
            <person name="Sun S."/>
            <person name="Springer D."/>
            <person name="Dromer F."/>
            <person name="Young S."/>
            <person name="Zeng Q."/>
            <person name="Chapman S."/>
            <person name="Gujja S."/>
            <person name="Saif S."/>
            <person name="Birren B."/>
        </authorList>
    </citation>
    <scope>NUCLEOTIDE SEQUENCE [LARGE SCALE GENOMIC DNA]</scope>
    <source>
        <strain evidence="3">CBS 10435</strain>
    </source>
</reference>
<organism evidence="2 3">
    <name type="scientific">Kwoniella mangroviensis CBS 10435</name>
    <dbReference type="NCBI Taxonomy" id="1331196"/>
    <lineage>
        <taxon>Eukaryota</taxon>
        <taxon>Fungi</taxon>
        <taxon>Dikarya</taxon>
        <taxon>Basidiomycota</taxon>
        <taxon>Agaricomycotina</taxon>
        <taxon>Tremellomycetes</taxon>
        <taxon>Tremellales</taxon>
        <taxon>Cryptococcaceae</taxon>
        <taxon>Kwoniella</taxon>
    </lineage>
</organism>
<feature type="compositionally biased region" description="Low complexity" evidence="1">
    <location>
        <begin position="9"/>
        <end position="28"/>
    </location>
</feature>
<keyword evidence="3" id="KW-1185">Reference proteome</keyword>
<feature type="compositionally biased region" description="Basic and acidic residues" evidence="1">
    <location>
        <begin position="29"/>
        <end position="49"/>
    </location>
</feature>
<feature type="region of interest" description="Disordered" evidence="1">
    <location>
        <begin position="1"/>
        <end position="66"/>
    </location>
</feature>
<dbReference type="Proteomes" id="UP000092583">
    <property type="component" value="Unassembled WGS sequence"/>
</dbReference>
<name>A0A1B9IUY1_9TREE</name>
<evidence type="ECO:0000256" key="1">
    <source>
        <dbReference type="SAM" id="MobiDB-lite"/>
    </source>
</evidence>
<sequence length="78" mass="8353">MSKASPDWASESEASRSDPSSAVATASKSTKDHAPWTPEISHDQGRTDEEAPAPGPVRASSVEETGRWTARSGFTLFY</sequence>
<gene>
    <name evidence="2" type="ORF">L486_03830</name>
</gene>
<dbReference type="AlphaFoldDB" id="A0A1B9IUY1"/>
<evidence type="ECO:0000313" key="2">
    <source>
        <dbReference type="EMBL" id="OCF59327.1"/>
    </source>
</evidence>